<protein>
    <submittedName>
        <fullName evidence="1">Uncharacterized protein</fullName>
    </submittedName>
</protein>
<dbReference type="PANTHER" id="PTHR35322">
    <property type="entry name" value="PROTEIN CPR-5"/>
    <property type="match status" value="1"/>
</dbReference>
<dbReference type="PANTHER" id="PTHR35322:SF2">
    <property type="entry name" value="PROTEIN CPR-5"/>
    <property type="match status" value="1"/>
</dbReference>
<proteinExistence type="predicted"/>
<dbReference type="GeneID" id="116201406"/>
<dbReference type="GO" id="GO:0010090">
    <property type="term" value="P:trichome morphogenesis"/>
    <property type="evidence" value="ECO:0007669"/>
    <property type="project" value="InterPro"/>
</dbReference>
<comment type="caution">
    <text evidence="1">The sequence shown here is derived from an EMBL/GenBank/DDBJ whole genome shotgun (WGS) entry which is preliminary data.</text>
</comment>
<gene>
    <name evidence="1" type="ORF">CRG98_034349</name>
</gene>
<dbReference type="AlphaFoldDB" id="A0A2I0IMM2"/>
<sequence>MEEEASSPAPRPAEPAPVVESDCPPSTSSSRPVARKPSKKKKTRKTGACPAEGGPSGSSSSPARAVAYRRRAPRLALGIARRHASEAEAIALPLGMSLAAVVAQVLEKQDVAREKMSIDYISQICTSAVRESLTNVFGDKFSGFADNFEKSFGSTLRTLRLINDSSSQRAVGTSFRRTLRTFGLINDSSSQTAAGSPTLAQGGCPGNSCIRDDCEETLQNFEDVQDSQLNYPEISSHVPTNQLACVTRSKSGPIIQQPMYSTFEKSVIEQTRSNNLKTLELSLSIKKMKLKEAELALSYDANHLERSKLAMGISKASFKSEKFKTQLKDVRHAELLKKCADCLVAGLLFMSMALACGAYVFSYKRISEATASCAPLTQQSKSWWVPGPVASFNSGLDMLKCQIQVLSRMLFGILMILAIAYLLLQRSSCSNQTMPVTFLLLLLGVACGFAGKLCVDTLGGSGFHWLLVWEVLCLVHFFANMFTSVLFLVLHGPVDAALEPKGRAVLIPYWTRRILFYAMVVLFLPLLCGLIPFGSASEWKDHISRKIEGLFVNDDGFS</sequence>
<dbReference type="STRING" id="22663.A0A2I0IMM2"/>
<dbReference type="Proteomes" id="UP000233551">
    <property type="component" value="Unassembled WGS sequence"/>
</dbReference>
<evidence type="ECO:0000313" key="1">
    <source>
        <dbReference type="EMBL" id="PKI45269.1"/>
    </source>
</evidence>
<dbReference type="InterPro" id="IPR044708">
    <property type="entry name" value="CPR5"/>
</dbReference>
<reference evidence="1 2" key="1">
    <citation type="submission" date="2017-11" db="EMBL/GenBank/DDBJ databases">
        <title>De-novo sequencing of pomegranate (Punica granatum L.) genome.</title>
        <authorList>
            <person name="Akparov Z."/>
            <person name="Amiraslanov A."/>
            <person name="Hajiyeva S."/>
            <person name="Abbasov M."/>
            <person name="Kaur K."/>
            <person name="Hamwieh A."/>
            <person name="Solovyev V."/>
            <person name="Salamov A."/>
            <person name="Braich B."/>
            <person name="Kosarev P."/>
            <person name="Mahmoud A."/>
            <person name="Hajiyev E."/>
            <person name="Babayeva S."/>
            <person name="Izzatullayeva V."/>
            <person name="Mammadov A."/>
            <person name="Mammadov A."/>
            <person name="Sharifova S."/>
            <person name="Ojaghi J."/>
            <person name="Eynullazada K."/>
            <person name="Bayramov B."/>
            <person name="Abdulazimova A."/>
            <person name="Shahmuradov I."/>
        </authorList>
    </citation>
    <scope>NUCLEOTIDE SEQUENCE [LARGE SCALE GENOMIC DNA]</scope>
    <source>
        <strain evidence="2">cv. AG2017</strain>
        <tissue evidence="1">Leaf</tissue>
    </source>
</reference>
<name>A0A2I0IMM2_PUNGR</name>
<dbReference type="OrthoDB" id="2017423at2759"/>
<dbReference type="EMBL" id="PGOL01002746">
    <property type="protein sequence ID" value="PKI45269.1"/>
    <property type="molecule type" value="Genomic_DNA"/>
</dbReference>
<keyword evidence="2" id="KW-1185">Reference proteome</keyword>
<dbReference type="GO" id="GO:0010150">
    <property type="term" value="P:leaf senescence"/>
    <property type="evidence" value="ECO:0007669"/>
    <property type="project" value="InterPro"/>
</dbReference>
<dbReference type="GO" id="GO:0006952">
    <property type="term" value="P:defense response"/>
    <property type="evidence" value="ECO:0007669"/>
    <property type="project" value="InterPro"/>
</dbReference>
<organism evidence="1 2">
    <name type="scientific">Punica granatum</name>
    <name type="common">Pomegranate</name>
    <dbReference type="NCBI Taxonomy" id="22663"/>
    <lineage>
        <taxon>Eukaryota</taxon>
        <taxon>Viridiplantae</taxon>
        <taxon>Streptophyta</taxon>
        <taxon>Embryophyta</taxon>
        <taxon>Tracheophyta</taxon>
        <taxon>Spermatophyta</taxon>
        <taxon>Magnoliopsida</taxon>
        <taxon>eudicotyledons</taxon>
        <taxon>Gunneridae</taxon>
        <taxon>Pentapetalae</taxon>
        <taxon>rosids</taxon>
        <taxon>malvids</taxon>
        <taxon>Myrtales</taxon>
        <taxon>Lythraceae</taxon>
        <taxon>Punica</taxon>
    </lineage>
</organism>
<accession>A0A2I0IMM2</accession>
<evidence type="ECO:0000313" key="2">
    <source>
        <dbReference type="Proteomes" id="UP000233551"/>
    </source>
</evidence>